<evidence type="ECO:0000256" key="1">
    <source>
        <dbReference type="SAM" id="MobiDB-lite"/>
    </source>
</evidence>
<name>A0AB33K3D6_9ACTN</name>
<reference evidence="2" key="1">
    <citation type="submission" date="2024-07" db="EMBL/GenBank/DDBJ databases">
        <title>Complete genome sequences of cellulolytic bacteria, Kitasatospora sp. CMC57 and Streptomyces sp. CMC78, isolated from Japanese agricultural soil.</title>
        <authorList>
            <person name="Hashimoto T."/>
            <person name="Ito M."/>
            <person name="Iwamoto M."/>
            <person name="Fukahori D."/>
            <person name="Shoda T."/>
            <person name="Sakoda M."/>
            <person name="Morohoshi T."/>
            <person name="Mitsuboshi M."/>
            <person name="Nishizawa T."/>
        </authorList>
    </citation>
    <scope>NUCLEOTIDE SEQUENCE</scope>
    <source>
        <strain evidence="2">CMC57</strain>
    </source>
</reference>
<sequence>MEKSVNEFEPHSVQGAAGWDGVERRAQPSQQAMKRAGKPAWVRMGEQLLVGVGSTESVRAR</sequence>
<feature type="region of interest" description="Disordered" evidence="1">
    <location>
        <begin position="1"/>
        <end position="38"/>
    </location>
</feature>
<dbReference type="AlphaFoldDB" id="A0AB33K3D6"/>
<gene>
    <name evidence="2" type="ORF">KCMC57_63690</name>
</gene>
<protein>
    <submittedName>
        <fullName evidence="2">Uncharacterized protein</fullName>
    </submittedName>
</protein>
<evidence type="ECO:0000313" key="2">
    <source>
        <dbReference type="EMBL" id="BFP50001.1"/>
    </source>
</evidence>
<feature type="compositionally biased region" description="Basic and acidic residues" evidence="1">
    <location>
        <begin position="1"/>
        <end position="10"/>
    </location>
</feature>
<organism evidence="2">
    <name type="scientific">Kitasatospora sp. CMC57</name>
    <dbReference type="NCBI Taxonomy" id="3231513"/>
    <lineage>
        <taxon>Bacteria</taxon>
        <taxon>Bacillati</taxon>
        <taxon>Actinomycetota</taxon>
        <taxon>Actinomycetes</taxon>
        <taxon>Kitasatosporales</taxon>
        <taxon>Streptomycetaceae</taxon>
        <taxon>Kitasatospora</taxon>
    </lineage>
</organism>
<accession>A0AB33K3D6</accession>
<proteinExistence type="predicted"/>
<dbReference type="EMBL" id="AP035881">
    <property type="protein sequence ID" value="BFP50001.1"/>
    <property type="molecule type" value="Genomic_DNA"/>
</dbReference>